<dbReference type="GeneID" id="3700808"/>
<dbReference type="EMBL" id="CR936257">
    <property type="protein sequence ID" value="CAI48225.1"/>
    <property type="molecule type" value="Genomic_DNA"/>
</dbReference>
<dbReference type="KEGG" id="nph:NP_0268A"/>
<dbReference type="InterPro" id="IPR046243">
    <property type="entry name" value="DUF6276"/>
</dbReference>
<evidence type="ECO:0000313" key="2">
    <source>
        <dbReference type="Proteomes" id="UP000002698"/>
    </source>
</evidence>
<protein>
    <submittedName>
        <fullName evidence="1">Small CPxCG-related zinc finger protein</fullName>
    </submittedName>
</protein>
<dbReference type="eggNOG" id="arCOG04757">
    <property type="taxonomic scope" value="Archaea"/>
</dbReference>
<name>A0A1U7ETJ2_NATPD</name>
<evidence type="ECO:0000313" key="1">
    <source>
        <dbReference type="EMBL" id="CAI48225.1"/>
    </source>
</evidence>
<dbReference type="Pfam" id="PF19792">
    <property type="entry name" value="DUF6276"/>
    <property type="match status" value="1"/>
</dbReference>
<organism evidence="1 2">
    <name type="scientific">Natronomonas pharaonis (strain ATCC 35678 / DSM 2160 / CIP 103997 / JCM 8858 / NBRC 14720 / NCIMB 2260 / Gabara)</name>
    <name type="common">Halobacterium pharaonis</name>
    <dbReference type="NCBI Taxonomy" id="348780"/>
    <lineage>
        <taxon>Archaea</taxon>
        <taxon>Methanobacteriati</taxon>
        <taxon>Methanobacteriota</taxon>
        <taxon>Stenosarchaea group</taxon>
        <taxon>Halobacteria</taxon>
        <taxon>Halobacteriales</taxon>
        <taxon>Natronomonadaceae</taxon>
        <taxon>Natronomonas</taxon>
    </lineage>
</organism>
<dbReference type="STRING" id="348780.NP_0268A"/>
<gene>
    <name evidence="1" type="ordered locus">NP_0268A</name>
</gene>
<dbReference type="HOGENOM" id="CLU_152338_0_0_2"/>
<dbReference type="EnsemblBacteria" id="CAI48225">
    <property type="protein sequence ID" value="CAI48225"/>
    <property type="gene ID" value="NP_0268A"/>
</dbReference>
<sequence>MNCPSCDVPLVVFDVPVTYRDYIPEGAERAGLCPECLALAAAEDAAAESRFERITSSFPTDEDAAVPLAIAVGLLDSLALNRQALEELLTDVESAGVDPLLVLDRLHVQGGTNPEFDIERRRHQLTQLLD</sequence>
<keyword evidence="2" id="KW-1185">Reference proteome</keyword>
<dbReference type="Proteomes" id="UP000002698">
    <property type="component" value="Chromosome"/>
</dbReference>
<dbReference type="RefSeq" id="WP_011321864.1">
    <property type="nucleotide sequence ID" value="NC_007426.1"/>
</dbReference>
<accession>A0A1U7ETJ2</accession>
<proteinExistence type="predicted"/>
<dbReference type="AlphaFoldDB" id="A0A1U7ETJ2"/>
<reference evidence="1 2" key="1">
    <citation type="journal article" date="2005" name="Genome Res.">
        <title>Living with two extremes: conclusions from the genome sequence of Natronomonas pharaonis.</title>
        <authorList>
            <person name="Falb M."/>
            <person name="Pfeiffer F."/>
            <person name="Palm P."/>
            <person name="Rodewald K."/>
            <person name="Hickmann V."/>
            <person name="Tittor J."/>
            <person name="Oesterhelt D."/>
        </authorList>
    </citation>
    <scope>NUCLEOTIDE SEQUENCE [LARGE SCALE GENOMIC DNA]</scope>
    <source>
        <strain evidence="2">ATCC 35678 / DSM 2160 / CIP 103997 / JCM 8858 / NBRC 14720 / NCIMB 2260 / Gabara</strain>
    </source>
</reference>
<dbReference type="OrthoDB" id="212944at2157"/>